<dbReference type="Pfam" id="PF04472">
    <property type="entry name" value="SepF"/>
    <property type="match status" value="1"/>
</dbReference>
<feature type="compositionally biased region" description="Basic and acidic residues" evidence="5">
    <location>
        <begin position="48"/>
        <end position="60"/>
    </location>
</feature>
<evidence type="ECO:0000256" key="4">
    <source>
        <dbReference type="ARBA" id="ARBA00044936"/>
    </source>
</evidence>
<sequence length="173" mass="19865">MADFFRGVSNFFGLTPTDDAAYDEHYDEFDRRDEERFDDSYADSRRAERHRYELREEAPREAASVNSREEDYRYGNLHSVAETKEPEQVFIKPESGFQDKYSKAPDIGSHFRDGDIVTFDLSGLDPSEAKRYVDFVAGLVFGLRGRIKADGSVFTLYPHGCDVNEGQFDRMSG</sequence>
<dbReference type="AlphaFoldDB" id="A0AAW9STX3"/>
<protein>
    <submittedName>
        <fullName evidence="6">Cell division protein SepF</fullName>
    </submittedName>
</protein>
<dbReference type="PANTHER" id="PTHR35798">
    <property type="entry name" value="CELL DIVISION PROTEIN SEPF"/>
    <property type="match status" value="1"/>
</dbReference>
<evidence type="ECO:0000256" key="1">
    <source>
        <dbReference type="ARBA" id="ARBA00022618"/>
    </source>
</evidence>
<keyword evidence="1 6" id="KW-0132">Cell division</keyword>
<reference evidence="6" key="1">
    <citation type="submission" date="2023-05" db="EMBL/GenBank/DDBJ databases">
        <authorList>
            <person name="Du J."/>
        </authorList>
    </citation>
    <scope>NUCLEOTIDE SEQUENCE</scope>
    <source>
        <strain evidence="6">UMB1064</strain>
    </source>
</reference>
<dbReference type="Proteomes" id="UP001223646">
    <property type="component" value="Unassembled WGS sequence"/>
</dbReference>
<name>A0AAW9STX3_CORAY</name>
<accession>A0AAW9STX3</accession>
<dbReference type="InterPro" id="IPR038594">
    <property type="entry name" value="SepF-like_sf"/>
</dbReference>
<evidence type="ECO:0000256" key="2">
    <source>
        <dbReference type="ARBA" id="ARBA00023210"/>
    </source>
</evidence>
<dbReference type="EMBL" id="JASOOY020000011">
    <property type="protein sequence ID" value="MEO3716553.1"/>
    <property type="molecule type" value="Genomic_DNA"/>
</dbReference>
<keyword evidence="3" id="KW-0131">Cell cycle</keyword>
<proteinExistence type="predicted"/>
<dbReference type="Gene3D" id="3.30.110.150">
    <property type="entry name" value="SepF-like protein"/>
    <property type="match status" value="1"/>
</dbReference>
<comment type="function">
    <text evidence="4">Cell division protein that is part of the divisome complex and is recruited early to the Z-ring. Probably stimulates Z-ring formation, perhaps through the cross-linking of FtsZ protofilaments. Its function overlaps with FtsA.</text>
</comment>
<gene>
    <name evidence="6" type="primary">sepF</name>
    <name evidence="6" type="ORF">QP460_002965</name>
</gene>
<reference evidence="6" key="2">
    <citation type="submission" date="2024-05" db="EMBL/GenBank/DDBJ databases">
        <authorList>
            <person name="Wolfe A."/>
        </authorList>
    </citation>
    <scope>NUCLEOTIDE SEQUENCE</scope>
    <source>
        <strain evidence="6">UMB1064</strain>
    </source>
</reference>
<keyword evidence="2" id="KW-0717">Septation</keyword>
<dbReference type="InterPro" id="IPR023052">
    <property type="entry name" value="Cell_div_SepF"/>
</dbReference>
<dbReference type="InterPro" id="IPR007561">
    <property type="entry name" value="Cell_div_SepF/SepF-rel"/>
</dbReference>
<evidence type="ECO:0000256" key="5">
    <source>
        <dbReference type="SAM" id="MobiDB-lite"/>
    </source>
</evidence>
<feature type="region of interest" description="Disordered" evidence="5">
    <location>
        <begin position="48"/>
        <end position="68"/>
    </location>
</feature>
<evidence type="ECO:0000256" key="3">
    <source>
        <dbReference type="ARBA" id="ARBA00023306"/>
    </source>
</evidence>
<dbReference type="GO" id="GO:0000917">
    <property type="term" value="P:division septum assembly"/>
    <property type="evidence" value="ECO:0007669"/>
    <property type="project" value="UniProtKB-KW"/>
</dbReference>
<evidence type="ECO:0000313" key="7">
    <source>
        <dbReference type="Proteomes" id="UP001223646"/>
    </source>
</evidence>
<comment type="caution">
    <text evidence="6">The sequence shown here is derived from an EMBL/GenBank/DDBJ whole genome shotgun (WGS) entry which is preliminary data.</text>
</comment>
<dbReference type="PANTHER" id="PTHR35798:SF1">
    <property type="entry name" value="CELL DIVISION PROTEIN SEPF"/>
    <property type="match status" value="1"/>
</dbReference>
<evidence type="ECO:0000313" key="6">
    <source>
        <dbReference type="EMBL" id="MEO3716553.1"/>
    </source>
</evidence>
<dbReference type="RefSeq" id="WP_070605634.1">
    <property type="nucleotide sequence ID" value="NZ_JAFJME010000009.1"/>
</dbReference>
<organism evidence="6 7">
    <name type="scientific">Corynebacterium amycolatum</name>
    <dbReference type="NCBI Taxonomy" id="43765"/>
    <lineage>
        <taxon>Bacteria</taxon>
        <taxon>Bacillati</taxon>
        <taxon>Actinomycetota</taxon>
        <taxon>Actinomycetes</taxon>
        <taxon>Mycobacteriales</taxon>
        <taxon>Corynebacteriaceae</taxon>
        <taxon>Corynebacterium</taxon>
    </lineage>
</organism>